<organism evidence="2 3">
    <name type="scientific">Variimorphobacter saccharofermentans</name>
    <dbReference type="NCBI Taxonomy" id="2755051"/>
    <lineage>
        <taxon>Bacteria</taxon>
        <taxon>Bacillati</taxon>
        <taxon>Bacillota</taxon>
        <taxon>Clostridia</taxon>
        <taxon>Lachnospirales</taxon>
        <taxon>Lachnospiraceae</taxon>
        <taxon>Variimorphobacter</taxon>
    </lineage>
</organism>
<keyword evidence="1" id="KW-0175">Coiled coil</keyword>
<sequence>MLGIGDADSQIGKKFNEVFHMGTSLEDINDIRKFIYTYILPEPEINVEILHKDMQELERLQEILEEAQEREKLLADINEKMQVAKELDSKVKVNEALVSYAKLQDAIEQQEEENSRILQAKSTIKICENKLQELNEKEKEADKQLYNARKDVDDNQENKALSYLEEEEKSKSNEYSKLIRNAAKFDEILEQMQKLRKQLVLLNIDCKWNIEIIEDEDASLEEKLTAIKVSREALSDIAEAIKDNDAAIRNRLKELRGELDELLGKIKKLEAGFMCYPKEAELVRDSINNKLIELGRQPNAKLFCELLYMNDLQWQDAVESYLNNQRFNIIIAPEDYLIAKTVFVSLQDSVRGIGLVDTVRLMKRNNITVSNEKMLAFTVESKNPYARAYADYLMGGVVCCETKEDLELYKKSITKDRLRYQSYCLQRMHRLERYIGIDALQQQLENSKTLLKDKRQEQQETENRKTQYTVLDNMHRQFISGNALLELEEYCGAKKEADKLYASISEIKKQIEEFKKNPILMAMYNRVEECEKKHSELIGLITDVKGEQLNAENLINNAKLVIGGLQQNIDEAQEEYNLIIKSHAAFIDVVEKKYNEERKTKKASAIVNNFGNRINQDLSAFNKYMNADLIPLQRKYTGTYACDYPEGLDGDARYQQAYASLINIALEQHKDALKKAQIRCKERFRKEVLFRMKDDILRARQQFRGLNKVMEHLSYGEESYRFSIDGSKDKEMSIFYNIIMDKDNQQIDEENEIMAFLATNESKIFESQIEEFMQRIMVDVENHAQETLTGQKNGAKSISTYVDYRTYLDYDIIVKNAVTGLEVQLSKVSGDGSGGENQAPFYVAICASLLQIYQQNDNCIRLVLLDEAFNNMTSDRIEPMMKMFCDLNLQLVLIATPEKCTSIFPYCDITYSIVKHGSRNAIAAFEGV</sequence>
<dbReference type="RefSeq" id="WP_228353223.1">
    <property type="nucleotide sequence ID" value="NZ_JACEGA010000001.1"/>
</dbReference>
<comment type="caution">
    <text evidence="2">The sequence shown here is derived from an EMBL/GenBank/DDBJ whole genome shotgun (WGS) entry which is preliminary data.</text>
</comment>
<dbReference type="Pfam" id="PF13558">
    <property type="entry name" value="SbcC_Walker_B"/>
    <property type="match status" value="1"/>
</dbReference>
<name>A0A839K1T7_9FIRM</name>
<dbReference type="AlphaFoldDB" id="A0A839K1T7"/>
<feature type="coiled-coil region" evidence="1">
    <location>
        <begin position="47"/>
        <end position="151"/>
    </location>
</feature>
<feature type="coiled-coil region" evidence="1">
    <location>
        <begin position="437"/>
        <end position="464"/>
    </location>
</feature>
<evidence type="ECO:0000313" key="2">
    <source>
        <dbReference type="EMBL" id="MBB2183590.1"/>
    </source>
</evidence>
<feature type="coiled-coil region" evidence="1">
    <location>
        <begin position="238"/>
        <end position="272"/>
    </location>
</feature>
<gene>
    <name evidence="2" type="ORF">H0486_11960</name>
</gene>
<dbReference type="EMBL" id="JACEGA010000001">
    <property type="protein sequence ID" value="MBB2183590.1"/>
    <property type="molecule type" value="Genomic_DNA"/>
</dbReference>
<reference evidence="2 3" key="1">
    <citation type="submission" date="2020-07" db="EMBL/GenBank/DDBJ databases">
        <title>Characterization and genome sequencing of isolate MD1, a novel member within the family Lachnospiraceae.</title>
        <authorList>
            <person name="Rettenmaier R."/>
            <person name="Di Bello L."/>
            <person name="Zinser C."/>
            <person name="Scheitz K."/>
            <person name="Liebl W."/>
            <person name="Zverlov V."/>
        </authorList>
    </citation>
    <scope>NUCLEOTIDE SEQUENCE [LARGE SCALE GENOMIC DNA]</scope>
    <source>
        <strain evidence="2 3">MD1</strain>
    </source>
</reference>
<keyword evidence="3" id="KW-1185">Reference proteome</keyword>
<evidence type="ECO:0000313" key="3">
    <source>
        <dbReference type="Proteomes" id="UP000574276"/>
    </source>
</evidence>
<proteinExistence type="predicted"/>
<accession>A0A839K1T7</accession>
<evidence type="ECO:0000256" key="1">
    <source>
        <dbReference type="SAM" id="Coils"/>
    </source>
</evidence>
<dbReference type="Proteomes" id="UP000574276">
    <property type="component" value="Unassembled WGS sequence"/>
</dbReference>
<protein>
    <submittedName>
        <fullName evidence="2">ATPase</fullName>
    </submittedName>
</protein>